<dbReference type="Proteomes" id="UP000326396">
    <property type="component" value="Linkage Group LG11"/>
</dbReference>
<dbReference type="EMBL" id="SZYD01000003">
    <property type="protein sequence ID" value="KAD6796255.1"/>
    <property type="molecule type" value="Genomic_DNA"/>
</dbReference>
<dbReference type="OrthoDB" id="1301521at2759"/>
<accession>A0A5N6PSU1</accession>
<sequence length="74" mass="8238">MGDDPVAKNALKWDADGYHSDDALFLSVECADDSWVMDSSASFHATHCIEMMKNLRFGNFGKVRLANDEILNVT</sequence>
<reference evidence="1 2" key="1">
    <citation type="submission" date="2019-05" db="EMBL/GenBank/DDBJ databases">
        <title>Mikania micrantha, genome provides insights into the molecular mechanism of rapid growth.</title>
        <authorList>
            <person name="Liu B."/>
        </authorList>
    </citation>
    <scope>NUCLEOTIDE SEQUENCE [LARGE SCALE GENOMIC DNA]</scope>
    <source>
        <strain evidence="1">NLD-2019</strain>
        <tissue evidence="1">Leaf</tissue>
    </source>
</reference>
<gene>
    <name evidence="1" type="ORF">E3N88_07151</name>
</gene>
<keyword evidence="2" id="KW-1185">Reference proteome</keyword>
<dbReference type="AlphaFoldDB" id="A0A5N6PSU1"/>
<protein>
    <submittedName>
        <fullName evidence="1">Uncharacterized protein</fullName>
    </submittedName>
</protein>
<organism evidence="1 2">
    <name type="scientific">Mikania micrantha</name>
    <name type="common">bitter vine</name>
    <dbReference type="NCBI Taxonomy" id="192012"/>
    <lineage>
        <taxon>Eukaryota</taxon>
        <taxon>Viridiplantae</taxon>
        <taxon>Streptophyta</taxon>
        <taxon>Embryophyta</taxon>
        <taxon>Tracheophyta</taxon>
        <taxon>Spermatophyta</taxon>
        <taxon>Magnoliopsida</taxon>
        <taxon>eudicotyledons</taxon>
        <taxon>Gunneridae</taxon>
        <taxon>Pentapetalae</taxon>
        <taxon>asterids</taxon>
        <taxon>campanulids</taxon>
        <taxon>Asterales</taxon>
        <taxon>Asteraceae</taxon>
        <taxon>Asteroideae</taxon>
        <taxon>Heliantheae alliance</taxon>
        <taxon>Eupatorieae</taxon>
        <taxon>Mikania</taxon>
    </lineage>
</organism>
<name>A0A5N6PSU1_9ASTR</name>
<comment type="caution">
    <text evidence="1">The sequence shown here is derived from an EMBL/GenBank/DDBJ whole genome shotgun (WGS) entry which is preliminary data.</text>
</comment>
<evidence type="ECO:0000313" key="2">
    <source>
        <dbReference type="Proteomes" id="UP000326396"/>
    </source>
</evidence>
<proteinExistence type="predicted"/>
<evidence type="ECO:0000313" key="1">
    <source>
        <dbReference type="EMBL" id="KAD6796255.1"/>
    </source>
</evidence>